<dbReference type="STRING" id="1305737.GCA_000526355_03255"/>
<dbReference type="Proteomes" id="UP000050421">
    <property type="component" value="Unassembled WGS sequence"/>
</dbReference>
<gene>
    <name evidence="1" type="ORF">HLUCCX10_15565</name>
</gene>
<dbReference type="PATRIC" id="fig|1305737.6.peg.71"/>
<organism evidence="1 2">
    <name type="scientific">Algoriphagus marincola HL-49</name>
    <dbReference type="NCBI Taxonomy" id="1305737"/>
    <lineage>
        <taxon>Bacteria</taxon>
        <taxon>Pseudomonadati</taxon>
        <taxon>Bacteroidota</taxon>
        <taxon>Cytophagia</taxon>
        <taxon>Cytophagales</taxon>
        <taxon>Cyclobacteriaceae</taxon>
        <taxon>Algoriphagus</taxon>
    </lineage>
</organism>
<proteinExistence type="predicted"/>
<dbReference type="AlphaFoldDB" id="A0A0P8A0C3"/>
<protein>
    <recommendedName>
        <fullName evidence="3">Phage protein</fullName>
    </recommendedName>
</protein>
<sequence>MNYQDKVKEAFEILEDAKIQVFTALINVAMVSEFKEIDELFDEGEFFAFRSSDFDHANDPNIQSLQYVVKAMEIAKEEMIAWNGLNNLNLQGNE</sequence>
<name>A0A0P8A0C3_9BACT</name>
<comment type="caution">
    <text evidence="1">The sequence shown here is derived from an EMBL/GenBank/DDBJ whole genome shotgun (WGS) entry which is preliminary data.</text>
</comment>
<dbReference type="EMBL" id="LJXT01000127">
    <property type="protein sequence ID" value="KPQ10801.1"/>
    <property type="molecule type" value="Genomic_DNA"/>
</dbReference>
<accession>A0A0P8A0C3</accession>
<dbReference type="OrthoDB" id="710536at2"/>
<reference evidence="1 2" key="1">
    <citation type="submission" date="2015-09" db="EMBL/GenBank/DDBJ databases">
        <title>Identification and resolution of microdiversity through metagenomic sequencing of parallel consortia.</title>
        <authorList>
            <person name="Nelson W.C."/>
            <person name="Romine M.F."/>
            <person name="Lindemann S.R."/>
        </authorList>
    </citation>
    <scope>NUCLEOTIDE SEQUENCE [LARGE SCALE GENOMIC DNA]</scope>
    <source>
        <strain evidence="1">HL-49</strain>
    </source>
</reference>
<evidence type="ECO:0000313" key="1">
    <source>
        <dbReference type="EMBL" id="KPQ10801.1"/>
    </source>
</evidence>
<evidence type="ECO:0000313" key="2">
    <source>
        <dbReference type="Proteomes" id="UP000050421"/>
    </source>
</evidence>
<evidence type="ECO:0008006" key="3">
    <source>
        <dbReference type="Google" id="ProtNLM"/>
    </source>
</evidence>